<reference evidence="2 3" key="1">
    <citation type="submission" date="2017-05" db="EMBL/GenBank/DDBJ databases">
        <title>The draft genome sequence of Idiomarina salinarum WNB302.</title>
        <authorList>
            <person name="Sun Y."/>
            <person name="Chen B."/>
            <person name="Du Z."/>
        </authorList>
    </citation>
    <scope>NUCLEOTIDE SEQUENCE [LARGE SCALE GENOMIC DNA]</scope>
    <source>
        <strain evidence="2 3">WNB302</strain>
    </source>
</reference>
<keyword evidence="1" id="KW-1133">Transmembrane helix</keyword>
<keyword evidence="1" id="KW-0812">Transmembrane</keyword>
<protein>
    <submittedName>
        <fullName evidence="2">Uncharacterized protein</fullName>
    </submittedName>
</protein>
<evidence type="ECO:0000313" key="2">
    <source>
        <dbReference type="EMBL" id="OZV70108.1"/>
    </source>
</evidence>
<evidence type="ECO:0000313" key="3">
    <source>
        <dbReference type="Proteomes" id="UP000216840"/>
    </source>
</evidence>
<keyword evidence="3" id="KW-1185">Reference proteome</keyword>
<dbReference type="RefSeq" id="WP_165764748.1">
    <property type="nucleotide sequence ID" value="NZ_NGJN01000002.1"/>
</dbReference>
<organism evidence="2 3">
    <name type="scientific">Winogradskyella aurantia</name>
    <dbReference type="NCBI Taxonomy" id="1915063"/>
    <lineage>
        <taxon>Bacteria</taxon>
        <taxon>Pseudomonadati</taxon>
        <taxon>Bacteroidota</taxon>
        <taxon>Flavobacteriia</taxon>
        <taxon>Flavobacteriales</taxon>
        <taxon>Flavobacteriaceae</taxon>
        <taxon>Winogradskyella</taxon>
    </lineage>
</organism>
<sequence>MIKFFRKIRYDLMGKNKTGKYLKYAVGEIVLVVIGILIALSINNWNENRKEDKISQEYLTGINNDMIKDLEQIDEILKEQIISISLISNIDNVFVEVFHEPEKHESFFNAVDTSKVKYLFSRGKSYRPRRGTYNSLISDGKSGFIKNRNAFQLIQEIYDEENLRVASSYEAIKEIESKMILMYPYQKKYWTYSDLKKSKDDKIFLDLSNFTEQKYFYAGNLFRLKEKMLSVLKIFETEIINK</sequence>
<comment type="caution">
    <text evidence="2">The sequence shown here is derived from an EMBL/GenBank/DDBJ whole genome shotgun (WGS) entry which is preliminary data.</text>
</comment>
<name>A0A265UXQ6_9FLAO</name>
<accession>A0A265UXQ6</accession>
<feature type="transmembrane region" description="Helical" evidence="1">
    <location>
        <begin position="21"/>
        <end position="42"/>
    </location>
</feature>
<dbReference type="AlphaFoldDB" id="A0A265UXQ6"/>
<dbReference type="EMBL" id="NGJN01000002">
    <property type="protein sequence ID" value="OZV70108.1"/>
    <property type="molecule type" value="Genomic_DNA"/>
</dbReference>
<dbReference type="Proteomes" id="UP000216840">
    <property type="component" value="Unassembled WGS sequence"/>
</dbReference>
<evidence type="ECO:0000256" key="1">
    <source>
        <dbReference type="SAM" id="Phobius"/>
    </source>
</evidence>
<proteinExistence type="predicted"/>
<gene>
    <name evidence="2" type="ORF">CA834_05680</name>
</gene>
<keyword evidence="1" id="KW-0472">Membrane</keyword>
<dbReference type="InterPro" id="IPR045749">
    <property type="entry name" value="DUF6090"/>
</dbReference>
<dbReference type="Pfam" id="PF19578">
    <property type="entry name" value="DUF6090"/>
    <property type="match status" value="1"/>
</dbReference>